<proteinExistence type="predicted"/>
<evidence type="ECO:0000313" key="3">
    <source>
        <dbReference type="Proteomes" id="UP000053455"/>
    </source>
</evidence>
<dbReference type="PATRIC" id="fig|874156.12.peg.1372"/>
<name>A0A0H0XN58_9SPHN</name>
<dbReference type="Proteomes" id="UP000053455">
    <property type="component" value="Unassembled WGS sequence"/>
</dbReference>
<dbReference type="EMBL" id="LBHU01000002">
    <property type="protein sequence ID" value="KLI64033.1"/>
    <property type="molecule type" value="Genomic_DNA"/>
</dbReference>
<dbReference type="InterPro" id="IPR048623">
    <property type="entry name" value="SDR-like_proteobact"/>
</dbReference>
<dbReference type="OrthoDB" id="7409402at2"/>
<sequence>MVRAADLPGSPLDAAAQFHKELLPLIRSAIAETGDAIIAFDHAGHSHDSWRLAVTQELAREAAPVRVNAVIGDLGEAMDSTIAFIASAPGVTGQVFTLA</sequence>
<accession>A0A0H0XN58</accession>
<evidence type="ECO:0000259" key="1">
    <source>
        <dbReference type="Pfam" id="PF21777"/>
    </source>
</evidence>
<dbReference type="Pfam" id="PF21777">
    <property type="entry name" value="SDR-like"/>
    <property type="match status" value="1"/>
</dbReference>
<gene>
    <name evidence="2" type="ORF">AAV99_06660</name>
</gene>
<keyword evidence="3" id="KW-1185">Reference proteome</keyword>
<feature type="domain" description="Short chain dehydrogenase-like proteobacteria" evidence="1">
    <location>
        <begin position="2"/>
        <end position="97"/>
    </location>
</feature>
<dbReference type="AlphaFoldDB" id="A0A0H0XN58"/>
<protein>
    <recommendedName>
        <fullName evidence="1">Short chain dehydrogenase-like proteobacteria domain-containing protein</fullName>
    </recommendedName>
</protein>
<dbReference type="STRING" id="874156.GCA_001021555_01988"/>
<comment type="caution">
    <text evidence="2">The sequence shown here is derived from an EMBL/GenBank/DDBJ whole genome shotgun (WGS) entry which is preliminary data.</text>
</comment>
<evidence type="ECO:0000313" key="2">
    <source>
        <dbReference type="EMBL" id="KLI64033.1"/>
    </source>
</evidence>
<reference evidence="2 3" key="1">
    <citation type="submission" date="2015-04" db="EMBL/GenBank/DDBJ databases">
        <title>The draft genome sequence of Erythrobacter marinus HWDM-33.</title>
        <authorList>
            <person name="Zhuang L."/>
            <person name="Liu Y."/>
            <person name="Shao Z."/>
        </authorList>
    </citation>
    <scope>NUCLEOTIDE SEQUENCE [LARGE SCALE GENOMIC DNA]</scope>
    <source>
        <strain evidence="2 3">HWDM-33</strain>
    </source>
</reference>
<organism evidence="2 3">
    <name type="scientific">Aurantiacibacter marinus</name>
    <dbReference type="NCBI Taxonomy" id="874156"/>
    <lineage>
        <taxon>Bacteria</taxon>
        <taxon>Pseudomonadati</taxon>
        <taxon>Pseudomonadota</taxon>
        <taxon>Alphaproteobacteria</taxon>
        <taxon>Sphingomonadales</taxon>
        <taxon>Erythrobacteraceae</taxon>
        <taxon>Aurantiacibacter</taxon>
    </lineage>
</organism>